<proteinExistence type="predicted"/>
<gene>
    <name evidence="1" type="ORF">SAMN05421823_11933</name>
</gene>
<protein>
    <submittedName>
        <fullName evidence="1">Uncharacterized protein</fullName>
    </submittedName>
</protein>
<dbReference type="AlphaFoldDB" id="A0A1G9V6V0"/>
<dbReference type="EMBL" id="FNFO01000019">
    <property type="protein sequence ID" value="SDM67820.1"/>
    <property type="molecule type" value="Genomic_DNA"/>
</dbReference>
<evidence type="ECO:0000313" key="2">
    <source>
        <dbReference type="Proteomes" id="UP000198510"/>
    </source>
</evidence>
<dbReference type="RefSeq" id="WP_089688584.1">
    <property type="nucleotide sequence ID" value="NZ_FNFO01000019.1"/>
</dbReference>
<name>A0A1G9V6V0_9BACT</name>
<keyword evidence="2" id="KW-1185">Reference proteome</keyword>
<dbReference type="STRING" id="1075417.SAMN05421823_11933"/>
<accession>A0A1G9V6V0</accession>
<sequence>MIPVSTHERKRIIDHLEGEAYKTFLHKPTGHHFYDFKILVHFAHEDMVFLRYVDVDLRDDDRRYRYLCFDRVSLAATECPLLLESEEGHAQFVLSLQSVHSITWINGGVR</sequence>
<evidence type="ECO:0000313" key="1">
    <source>
        <dbReference type="EMBL" id="SDM67820.1"/>
    </source>
</evidence>
<dbReference type="Proteomes" id="UP000198510">
    <property type="component" value="Unassembled WGS sequence"/>
</dbReference>
<reference evidence="1 2" key="1">
    <citation type="submission" date="2016-10" db="EMBL/GenBank/DDBJ databases">
        <authorList>
            <person name="de Groot N.N."/>
        </authorList>
    </citation>
    <scope>NUCLEOTIDE SEQUENCE [LARGE SCALE GENOMIC DNA]</scope>
    <source>
        <strain evidence="1 2">DSM 25186</strain>
    </source>
</reference>
<organism evidence="1 2">
    <name type="scientific">Catalinimonas alkaloidigena</name>
    <dbReference type="NCBI Taxonomy" id="1075417"/>
    <lineage>
        <taxon>Bacteria</taxon>
        <taxon>Pseudomonadati</taxon>
        <taxon>Bacteroidota</taxon>
        <taxon>Cytophagia</taxon>
        <taxon>Cytophagales</taxon>
        <taxon>Catalimonadaceae</taxon>
        <taxon>Catalinimonas</taxon>
    </lineage>
</organism>